<name>A0A931BBF9_9ACTN</name>
<accession>A0A931BBF9</accession>
<feature type="compositionally biased region" description="Low complexity" evidence="1">
    <location>
        <begin position="200"/>
        <end position="211"/>
    </location>
</feature>
<feature type="compositionally biased region" description="Low complexity" evidence="1">
    <location>
        <begin position="78"/>
        <end position="87"/>
    </location>
</feature>
<feature type="region of interest" description="Disordered" evidence="1">
    <location>
        <begin position="78"/>
        <end position="260"/>
    </location>
</feature>
<evidence type="ECO:0000256" key="1">
    <source>
        <dbReference type="SAM" id="MobiDB-lite"/>
    </source>
</evidence>
<gene>
    <name evidence="2" type="ORF">I2501_24420</name>
</gene>
<feature type="compositionally biased region" description="Low complexity" evidence="1">
    <location>
        <begin position="220"/>
        <end position="240"/>
    </location>
</feature>
<dbReference type="AlphaFoldDB" id="A0A931BBF9"/>
<evidence type="ECO:0000313" key="2">
    <source>
        <dbReference type="EMBL" id="MBF9071168.1"/>
    </source>
</evidence>
<proteinExistence type="predicted"/>
<protein>
    <submittedName>
        <fullName evidence="2">Uncharacterized protein</fullName>
    </submittedName>
</protein>
<evidence type="ECO:0000313" key="3">
    <source>
        <dbReference type="Proteomes" id="UP000657385"/>
    </source>
</evidence>
<comment type="caution">
    <text evidence="2">The sequence shown here is derived from an EMBL/GenBank/DDBJ whole genome shotgun (WGS) entry which is preliminary data.</text>
</comment>
<dbReference type="EMBL" id="JADPRT010000010">
    <property type="protein sequence ID" value="MBF9071168.1"/>
    <property type="molecule type" value="Genomic_DNA"/>
</dbReference>
<keyword evidence="3" id="KW-1185">Reference proteome</keyword>
<dbReference type="Proteomes" id="UP000657385">
    <property type="component" value="Unassembled WGS sequence"/>
</dbReference>
<reference evidence="2" key="1">
    <citation type="submission" date="2020-11" db="EMBL/GenBank/DDBJ databases">
        <title>Isolation and identification of active actinomycetes.</title>
        <authorList>
            <person name="Yu B."/>
        </authorList>
    </citation>
    <scope>NUCLEOTIDE SEQUENCE</scope>
    <source>
        <strain evidence="2">NEAU-YB345</strain>
    </source>
</reference>
<sequence length="260" mass="26956">MRAMVRDYVKIATEVATGVAGELRSKVPQPVRELADEVVGRALAESEKVWHRLSDGVVQAGVVLEFLEHQLRQFQGEATSTAEATAEADADGGLGADFGTTPEPAAENAPEDTVPNGREVHPPTGTTRPRPVRVPVDEPTAEDAAAAEAAKARRAAAVPGMRPRAAKQSGPEAESAAPAKKTAKRAPAKKTAAKKDATAKKAPAKQAAAKKTAAKKTAAKKTAASTAKKTAATKTTAAKKTPAKKATPRTAAPKRENPDD</sequence>
<feature type="compositionally biased region" description="Basic residues" evidence="1">
    <location>
        <begin position="181"/>
        <end position="192"/>
    </location>
</feature>
<organism evidence="2 3">
    <name type="scientific">Streptacidiphilus fuscans</name>
    <dbReference type="NCBI Taxonomy" id="2789292"/>
    <lineage>
        <taxon>Bacteria</taxon>
        <taxon>Bacillati</taxon>
        <taxon>Actinomycetota</taxon>
        <taxon>Actinomycetes</taxon>
        <taxon>Kitasatosporales</taxon>
        <taxon>Streptomycetaceae</taxon>
        <taxon>Streptacidiphilus</taxon>
    </lineage>
</organism>